<accession>A0ABY5GDA9</accession>
<gene>
    <name evidence="2" type="ORF">NNL38_12965</name>
</gene>
<proteinExistence type="predicted"/>
<name>A0ABY5GDA9_9GAMM</name>
<reference evidence="2" key="1">
    <citation type="submission" date="2022-07" db="EMBL/GenBank/DDBJ databases">
        <title>Genome sequencing of Photobacterium atrarenae GJH2-4.</title>
        <authorList>
            <person name="Park S.-J."/>
        </authorList>
    </citation>
    <scope>NUCLEOTIDE SEQUENCE</scope>
    <source>
        <strain evidence="2">GJH2-4</strain>
    </source>
</reference>
<keyword evidence="3" id="KW-1185">Reference proteome</keyword>
<dbReference type="RefSeq" id="WP_255388446.1">
    <property type="nucleotide sequence ID" value="NZ_CP101508.1"/>
</dbReference>
<dbReference type="Pfam" id="PF07238">
    <property type="entry name" value="PilZ"/>
    <property type="match status" value="2"/>
</dbReference>
<dbReference type="Gene3D" id="2.40.10.220">
    <property type="entry name" value="predicted glycosyltransferase like domains"/>
    <property type="match status" value="2"/>
</dbReference>
<dbReference type="EMBL" id="CP101508">
    <property type="protein sequence ID" value="UTV27232.1"/>
    <property type="molecule type" value="Genomic_DNA"/>
</dbReference>
<evidence type="ECO:0000313" key="2">
    <source>
        <dbReference type="EMBL" id="UTV27232.1"/>
    </source>
</evidence>
<evidence type="ECO:0000259" key="1">
    <source>
        <dbReference type="Pfam" id="PF07238"/>
    </source>
</evidence>
<dbReference type="Proteomes" id="UP001057998">
    <property type="component" value="Chromosome 1"/>
</dbReference>
<organism evidence="2 3">
    <name type="scientific">Photobacterium atrarenae</name>
    <dbReference type="NCBI Taxonomy" id="865757"/>
    <lineage>
        <taxon>Bacteria</taxon>
        <taxon>Pseudomonadati</taxon>
        <taxon>Pseudomonadota</taxon>
        <taxon>Gammaproteobacteria</taxon>
        <taxon>Vibrionales</taxon>
        <taxon>Vibrionaceae</taxon>
        <taxon>Photobacterium</taxon>
    </lineage>
</organism>
<evidence type="ECO:0000313" key="3">
    <source>
        <dbReference type="Proteomes" id="UP001057998"/>
    </source>
</evidence>
<protein>
    <submittedName>
        <fullName evidence="2">PilZ domain-containing protein</fullName>
    </submittedName>
</protein>
<feature type="domain" description="PilZ" evidence="1">
    <location>
        <begin position="473"/>
        <end position="556"/>
    </location>
</feature>
<dbReference type="SUPFAM" id="SSF141371">
    <property type="entry name" value="PilZ domain-like"/>
    <property type="match status" value="1"/>
</dbReference>
<feature type="domain" description="PilZ" evidence="1">
    <location>
        <begin position="148"/>
        <end position="242"/>
    </location>
</feature>
<sequence>MLPDTQKGLIEQLIPVYDSEDFDDVFQMMTQDASGPVKLQIKMELNRIMAPCYQIVDLRGRVNGECRPYELNGLVHWLDDVALNTYHKRIKIFGGKYRVGLYEALMNTRNNFRVLHQQQKQTTVTEASAPQRDTQFDATLIRFGHYLTRQENRLRMSTPVNLTLPFNQHVHGTTSDLSYSGAKFKVPSAFKYGLGQTIKATFPKLAEDYRDKRLNQETEYRIVGIDDSKDNDSFRWLRLKRISDNIAIREAIDRSQRTPQQRVRKNYDDKVIQVRTKGYEHCYLKHTTSMPMFFAGDQLKYCLLTNHNRHIWDNWHDERNQPVINHLLSKERMATLGKPGLKQCSTLIYSFCHEHDNKSYYYSAALPELTKEQRSLFWHVGAARKSWRVSRLTIQPIEPEDLARLQEIAPDMYEQLNKLTHIGILQDLTNEHAQPDYRLAVKPKLPGRTLQSFRHPRNPVATAKAIFFDPKPQRSESRFKFETKVLLQHQTQPPVEGTSVDLSIHGLNLNLSYPLPIKRGDNVSITFEDLQKRDKKAPLSQIPYTVVRVSPDFTNIQMTTGSGAIAMKGEQYLRRLIQQNEQALPVVAERLPKGELLLAMHQMLLTRLNTIPYFTEKENHKVKLKAFGCNFPIPALPKLFNQVAGGALFSLEPIFKNRLNRMLAEPMRPVEIRKPYIHELYLWIERNGDQPPRIESRLIDEFDSIEERIQFIKQARRKGEFMALRVTAVPVLEPMTALSGMELSELARMTLHRARTLENEFTSLIGCGEIYDITDEVLIRLELT</sequence>
<dbReference type="InterPro" id="IPR009875">
    <property type="entry name" value="PilZ_domain"/>
</dbReference>